<evidence type="ECO:0000313" key="3">
    <source>
        <dbReference type="Proteomes" id="UP000254792"/>
    </source>
</evidence>
<organism evidence="2 3">
    <name type="scientific">Spiroplasma alleghenense</name>
    <dbReference type="NCBI Taxonomy" id="216931"/>
    <lineage>
        <taxon>Bacteria</taxon>
        <taxon>Bacillati</taxon>
        <taxon>Mycoplasmatota</taxon>
        <taxon>Mollicutes</taxon>
        <taxon>Entomoplasmatales</taxon>
        <taxon>Spiroplasmataceae</taxon>
        <taxon>Spiroplasma</taxon>
    </lineage>
</organism>
<gene>
    <name evidence="2" type="ORF">SALLE_v1c07640</name>
</gene>
<protein>
    <recommendedName>
        <fullName evidence="4">Lipoprotein</fullName>
    </recommendedName>
</protein>
<accession>A0A345Z4A5</accession>
<evidence type="ECO:0008006" key="4">
    <source>
        <dbReference type="Google" id="ProtNLM"/>
    </source>
</evidence>
<dbReference type="Proteomes" id="UP000254792">
    <property type="component" value="Chromosome"/>
</dbReference>
<dbReference type="KEGG" id="salx:SALLE_v1c07640"/>
<keyword evidence="3" id="KW-1185">Reference proteome</keyword>
<name>A0A345Z4A5_9MOLU</name>
<feature type="signal peptide" evidence="1">
    <location>
        <begin position="1"/>
        <end position="17"/>
    </location>
</feature>
<reference evidence="2 3" key="1">
    <citation type="submission" date="2018-07" db="EMBL/GenBank/DDBJ databases">
        <title>Complete genome sequence of Spiroplasma alleghenense PLHS-1 (ATCC 51752).</title>
        <authorList>
            <person name="Chou L."/>
            <person name="Lee T.-Y."/>
            <person name="Tsai Y.-M."/>
            <person name="Kuo C.-H."/>
        </authorList>
    </citation>
    <scope>NUCLEOTIDE SEQUENCE [LARGE SCALE GENOMIC DNA]</scope>
    <source>
        <strain evidence="2 3">PLHS-1</strain>
    </source>
</reference>
<keyword evidence="1" id="KW-0732">Signal</keyword>
<dbReference type="RefSeq" id="WP_115558331.1">
    <property type="nucleotide sequence ID" value="NZ_CP031376.1"/>
</dbReference>
<dbReference type="OrthoDB" id="387107at2"/>
<evidence type="ECO:0000256" key="1">
    <source>
        <dbReference type="SAM" id="SignalP"/>
    </source>
</evidence>
<feature type="chain" id="PRO_5016600080" description="Lipoprotein" evidence="1">
    <location>
        <begin position="18"/>
        <end position="598"/>
    </location>
</feature>
<evidence type="ECO:0000313" key="2">
    <source>
        <dbReference type="EMBL" id="AXK51434.1"/>
    </source>
</evidence>
<proteinExistence type="predicted"/>
<dbReference type="EMBL" id="CP031376">
    <property type="protein sequence ID" value="AXK51434.1"/>
    <property type="molecule type" value="Genomic_DNA"/>
</dbReference>
<sequence length="598" mass="69445">MKKILKILAATSMIVVAPLNVISCKSEPEIIDEYDYTTTINSFIEETNSIFKISIWEAFLPYTWISEEEGIPGGFSIQDLLTHESDFQDKDSLYFKLVSEQVYKVLPTAEISSKLIDNVTNNVNYKPVLLDSGTPLKDGIEIESIKLYQKGENLSVFFGFESQVYFKDRLGKKSSQKITANTTVNIFAKKSGAQKAQLISDDYDKLVNKTNANKYSLISDNGRQDEVAETIKKDEDFKTQLKADVETLKNNNSNIEEIYYSDMELKVSRNSIINASRYKTESLIGEFDERVETLNKALTGDETARETFLRNAINDETGDWIRPIIDSHYEKKVLDEAIAKDPNISRSVNQYNLSNNLEENLTIKNYLESQKSDFKIDENLDNLTIGIYGIQVSDIYFKIEGQFYELPKKIIFVRQKTSFPNTKKLYEDFIETSLTYQRKFYNLDRFPYNEDYINQSYWLRLPKDEKYFIMGNKHPVDEVRYSLIMNNNPEAVELLEEKGYNSEFVNNESLRIPKSLQYEVHNFSPVAKIHFLEKIGKFTNDASLRVYLFSFANTMSGTTSFYTLTSDKRDKIEFISHQNRFRYDIDHSKSTFLIDFYK</sequence>
<dbReference type="AlphaFoldDB" id="A0A345Z4A5"/>